<dbReference type="GO" id="GO:0004412">
    <property type="term" value="F:homoserine dehydrogenase activity"/>
    <property type="evidence" value="ECO:0007669"/>
    <property type="project" value="UniProtKB-EC"/>
</dbReference>
<comment type="similarity">
    <text evidence="3">Belongs to the homoserine dehydrogenase family.</text>
</comment>
<evidence type="ECO:0000256" key="4">
    <source>
        <dbReference type="ARBA" id="ARBA00013213"/>
    </source>
</evidence>
<reference evidence="14 15" key="1">
    <citation type="submission" date="2016-10" db="EMBL/GenBank/DDBJ databases">
        <authorList>
            <person name="Varghese N."/>
            <person name="Submissions S."/>
        </authorList>
    </citation>
    <scope>NUCLEOTIDE SEQUENCE [LARGE SCALE GENOMIC DNA]</scope>
    <source>
        <strain evidence="14 15">WG10</strain>
    </source>
</reference>
<keyword evidence="6" id="KW-0028">Amino-acid biosynthesis</keyword>
<dbReference type="AlphaFoldDB" id="A0A1G6I8C9"/>
<evidence type="ECO:0000313" key="15">
    <source>
        <dbReference type="Proteomes" id="UP000324896"/>
    </source>
</evidence>
<keyword evidence="7" id="KW-0791">Threonine biosynthesis</keyword>
<dbReference type="RefSeq" id="WP_149796583.1">
    <property type="nucleotide sequence ID" value="NZ_FMYT01000001.1"/>
</dbReference>
<dbReference type="PANTHER" id="PTHR43331:SF1">
    <property type="entry name" value="HOMOSERINE DEHYDROGENASE"/>
    <property type="match status" value="1"/>
</dbReference>
<dbReference type="Gene3D" id="3.30.70.260">
    <property type="match status" value="1"/>
</dbReference>
<evidence type="ECO:0000256" key="8">
    <source>
        <dbReference type="ARBA" id="ARBA00023002"/>
    </source>
</evidence>
<dbReference type="Gene3D" id="3.30.360.10">
    <property type="entry name" value="Dihydrodipicolinate Reductase, domain 2"/>
    <property type="match status" value="1"/>
</dbReference>
<dbReference type="InterPro" id="IPR036291">
    <property type="entry name" value="NAD(P)-bd_dom_sf"/>
</dbReference>
<keyword evidence="8" id="KW-0560">Oxidoreductase</keyword>
<dbReference type="InterPro" id="IPR005106">
    <property type="entry name" value="Asp/hSer_DH_NAD-bd"/>
</dbReference>
<dbReference type="NCBIfam" id="NF004976">
    <property type="entry name" value="PRK06349.1"/>
    <property type="match status" value="1"/>
</dbReference>
<dbReference type="GO" id="GO:0009086">
    <property type="term" value="P:methionine biosynthetic process"/>
    <property type="evidence" value="ECO:0007669"/>
    <property type="project" value="UniProtKB-KW"/>
</dbReference>
<evidence type="ECO:0000256" key="6">
    <source>
        <dbReference type="ARBA" id="ARBA00022605"/>
    </source>
</evidence>
<comment type="pathway">
    <text evidence="1">Amino-acid biosynthesis; L-threonine biosynthesis; L-threonine from L-aspartate: step 3/5.</text>
</comment>
<dbReference type="InterPro" id="IPR001342">
    <property type="entry name" value="HDH_cat"/>
</dbReference>
<gene>
    <name evidence="14" type="ORF">SAMN04488597_101312</name>
</gene>
<evidence type="ECO:0000259" key="13">
    <source>
        <dbReference type="Pfam" id="PF03447"/>
    </source>
</evidence>
<keyword evidence="10" id="KW-0486">Methionine biosynthesis</keyword>
<keyword evidence="9" id="KW-0915">Sodium</keyword>
<proteinExistence type="inferred from homology"/>
<comment type="pathway">
    <text evidence="2">Amino-acid biosynthesis; L-methionine biosynthesis via de novo pathway; L-homoserine from L-aspartate: step 3/3.</text>
</comment>
<evidence type="ECO:0000259" key="12">
    <source>
        <dbReference type="Pfam" id="PF00742"/>
    </source>
</evidence>
<name>A0A1G6I8C9_9FIRM</name>
<evidence type="ECO:0000256" key="2">
    <source>
        <dbReference type="ARBA" id="ARBA00005062"/>
    </source>
</evidence>
<dbReference type="SUPFAM" id="SSF51735">
    <property type="entry name" value="NAD(P)-binding Rossmann-fold domains"/>
    <property type="match status" value="1"/>
</dbReference>
<feature type="domain" description="Aspartate/homoserine dehydrogenase NAD-binding" evidence="13">
    <location>
        <begin position="32"/>
        <end position="131"/>
    </location>
</feature>
<comment type="catalytic activity">
    <reaction evidence="11">
        <text>L-homoserine + NADP(+) = L-aspartate 4-semialdehyde + NADPH + H(+)</text>
        <dbReference type="Rhea" id="RHEA:15761"/>
        <dbReference type="ChEBI" id="CHEBI:15378"/>
        <dbReference type="ChEBI" id="CHEBI:57476"/>
        <dbReference type="ChEBI" id="CHEBI:57783"/>
        <dbReference type="ChEBI" id="CHEBI:58349"/>
        <dbReference type="ChEBI" id="CHEBI:537519"/>
        <dbReference type="EC" id="1.1.1.3"/>
    </reaction>
    <physiologicalReaction direction="right-to-left" evidence="11">
        <dbReference type="Rhea" id="RHEA:15763"/>
    </physiologicalReaction>
</comment>
<dbReference type="UniPathway" id="UPA00051">
    <property type="reaction ID" value="UER00465"/>
</dbReference>
<evidence type="ECO:0000313" key="14">
    <source>
        <dbReference type="EMBL" id="SDC02782.1"/>
    </source>
</evidence>
<evidence type="ECO:0000256" key="9">
    <source>
        <dbReference type="ARBA" id="ARBA00023053"/>
    </source>
</evidence>
<dbReference type="GO" id="GO:0009088">
    <property type="term" value="P:threonine biosynthetic process"/>
    <property type="evidence" value="ECO:0007669"/>
    <property type="project" value="UniProtKB-UniPathway"/>
</dbReference>
<dbReference type="Pfam" id="PF00742">
    <property type="entry name" value="Homoserine_dh"/>
    <property type="match status" value="1"/>
</dbReference>
<dbReference type="SUPFAM" id="SSF55347">
    <property type="entry name" value="Glyceraldehyde-3-phosphate dehydrogenase-like, C-terminal domain"/>
    <property type="match status" value="1"/>
</dbReference>
<dbReference type="Pfam" id="PF03447">
    <property type="entry name" value="NAD_binding_3"/>
    <property type="match status" value="1"/>
</dbReference>
<sequence>MAKAALMAKQESFNSFMRFFAKNKNKIEKLAGEKIELEFIYNYSSEKDINFEKLDLNTMNSIKVVNKFKDLLSNSKIDIIIDLSQNEDVKDYIIQSLKNKKNVITSNKKMLAENFSKFKRLEEKHQVKIYYSAAFSPLPLKTLTDNFFALDEITEMNAILNATTNFILTEMEKNTISMKETLEQAKESSYIEENPELDLGGLDSLYEIVLLANLFYNVNVDPELVKVKGIKGITSYDLIYAAELGYKIKLLTSIKKENENLYIGVRPNLIRKNNFLASVNENSNAVEFVSSYNSKTNFKAKNTDLALENLLILDLINAVKNNNKNKINFDLETEIENIFDLYHNQKRVFYIRLQLEKDEKIIEEIKNIFSEKNLADLILHDNLTETPLLPVIIITKKITEKDLEIILQEVEKLKGVLTVNNIIPVKAE</sequence>
<dbReference type="Proteomes" id="UP000324896">
    <property type="component" value="Unassembled WGS sequence"/>
</dbReference>
<dbReference type="Gene3D" id="3.40.50.720">
    <property type="entry name" value="NAD(P)-binding Rossmann-like Domain"/>
    <property type="match status" value="1"/>
</dbReference>
<evidence type="ECO:0000256" key="3">
    <source>
        <dbReference type="ARBA" id="ARBA00006753"/>
    </source>
</evidence>
<evidence type="ECO:0000256" key="5">
    <source>
        <dbReference type="ARBA" id="ARBA00013376"/>
    </source>
</evidence>
<feature type="domain" description="Homoserine dehydrogenase catalytic" evidence="12">
    <location>
        <begin position="141"/>
        <end position="299"/>
    </location>
</feature>
<accession>A0A1G6I8C9</accession>
<dbReference type="PANTHER" id="PTHR43331">
    <property type="entry name" value="HOMOSERINE DEHYDROGENASE"/>
    <property type="match status" value="1"/>
</dbReference>
<evidence type="ECO:0000256" key="11">
    <source>
        <dbReference type="ARBA" id="ARBA00048841"/>
    </source>
</evidence>
<protein>
    <recommendedName>
        <fullName evidence="5">Homoserine dehydrogenase</fullName>
        <ecNumber evidence="4">1.1.1.3</ecNumber>
    </recommendedName>
</protein>
<organism evidence="14 15">
    <name type="scientific">Halanaerobium congolense</name>
    <dbReference type="NCBI Taxonomy" id="54121"/>
    <lineage>
        <taxon>Bacteria</taxon>
        <taxon>Bacillati</taxon>
        <taxon>Bacillota</taxon>
        <taxon>Clostridia</taxon>
        <taxon>Halanaerobiales</taxon>
        <taxon>Halanaerobiaceae</taxon>
        <taxon>Halanaerobium</taxon>
    </lineage>
</organism>
<dbReference type="EC" id="1.1.1.3" evidence="4"/>
<dbReference type="UniPathway" id="UPA00050">
    <property type="reaction ID" value="UER00063"/>
</dbReference>
<dbReference type="FunFam" id="3.30.360.10:FF:000005">
    <property type="entry name" value="Homoserine dehydrogenase"/>
    <property type="match status" value="1"/>
</dbReference>
<dbReference type="GO" id="GO:0050661">
    <property type="term" value="F:NADP binding"/>
    <property type="evidence" value="ECO:0007669"/>
    <property type="project" value="InterPro"/>
</dbReference>
<evidence type="ECO:0000256" key="10">
    <source>
        <dbReference type="ARBA" id="ARBA00023167"/>
    </source>
</evidence>
<evidence type="ECO:0000256" key="7">
    <source>
        <dbReference type="ARBA" id="ARBA00022697"/>
    </source>
</evidence>
<evidence type="ECO:0000256" key="1">
    <source>
        <dbReference type="ARBA" id="ARBA00005056"/>
    </source>
</evidence>
<dbReference type="EMBL" id="FMYT01000001">
    <property type="protein sequence ID" value="SDC02782.1"/>
    <property type="molecule type" value="Genomic_DNA"/>
</dbReference>